<dbReference type="PANTHER" id="PTHR47926:SF365">
    <property type="entry name" value="DYW DOMAIN-CONTAINING PROTEIN"/>
    <property type="match status" value="1"/>
</dbReference>
<dbReference type="PANTHER" id="PTHR47926">
    <property type="entry name" value="PENTATRICOPEPTIDE REPEAT-CONTAINING PROTEIN"/>
    <property type="match status" value="1"/>
</dbReference>
<evidence type="ECO:0000313" key="5">
    <source>
        <dbReference type="Proteomes" id="UP000036987"/>
    </source>
</evidence>
<dbReference type="InterPro" id="IPR002885">
    <property type="entry name" value="PPR_rpt"/>
</dbReference>
<gene>
    <name evidence="4" type="ORF">ZOSMA_7G00490</name>
</gene>
<dbReference type="GO" id="GO:0008270">
    <property type="term" value="F:zinc ion binding"/>
    <property type="evidence" value="ECO:0007669"/>
    <property type="project" value="InterPro"/>
</dbReference>
<accession>A0A0K9NPV7</accession>
<dbReference type="Pfam" id="PF20431">
    <property type="entry name" value="E_motif"/>
    <property type="match status" value="1"/>
</dbReference>
<dbReference type="PROSITE" id="PS51375">
    <property type="entry name" value="PPR"/>
    <property type="match status" value="2"/>
</dbReference>
<dbReference type="AlphaFoldDB" id="A0A0K9NPV7"/>
<evidence type="ECO:0000256" key="1">
    <source>
        <dbReference type="ARBA" id="ARBA00022737"/>
    </source>
</evidence>
<feature type="domain" description="DYW" evidence="3">
    <location>
        <begin position="497"/>
        <end position="589"/>
    </location>
</feature>
<proteinExistence type="predicted"/>
<evidence type="ECO:0000313" key="4">
    <source>
        <dbReference type="EMBL" id="KMZ58020.1"/>
    </source>
</evidence>
<dbReference type="InterPro" id="IPR032867">
    <property type="entry name" value="DYW_dom"/>
</dbReference>
<evidence type="ECO:0000256" key="2">
    <source>
        <dbReference type="PROSITE-ProRule" id="PRU00708"/>
    </source>
</evidence>
<protein>
    <submittedName>
        <fullName evidence="4">Pentatricopeptide repeat-containing protein</fullName>
    </submittedName>
</protein>
<sequence>MDAGSICSILTRCTDTRHINQCFARLVISGDLSSSVFYHNNLIRAHTRVIFSPSSSLLNQVIALFSHLLHSGLSPDLHTFPPLIKACSLTPSSPLRGFSAHACAVKFGLASHLFVNNALIHFHSCAGDVDGARSLLDSPNQQLDSVSYNSMISGYVRVGDLVSARKVFDDMPIRDEISWSAMIAGYVQCGFSKDGLMVFNRMQEQSGFEPGESTLVSVLSACAHLGELEQGKWVHGYLKKKNRSGIIGRNVYLGTCLIDMYCKCGEVDLGMEVFDRMIDKNLLAWTSMVKGLAMHGRGVEALRLFGEMEKTSGLIPDDVAFLSILSACTHAGLVDDGRRIFKSMTTVYGVVPKLEHYGCMVDLMARNGLLNDAMKLVESMPMAADSLIWGAIMAGCRFHGDVGLAEVAVKHLNRLEPNNSGVYVLLANIYAASGRYQDARNVRILMKAKGVEKTPGCSSVELDGTVHEFLAGDTSHSQMGQILEKWEEMERLIRVEGYIPAKKEVLLDVDDEEKEVLLSRHSEKLAIAFLLLNTSPQTTIRVVKNLRVCGDCHVVTKLISKVYDRRIVVRDRTRFHQFENGNCTCNDYW</sequence>
<comment type="caution">
    <text evidence="4">The sequence shown here is derived from an EMBL/GenBank/DDBJ whole genome shotgun (WGS) entry which is preliminary data.</text>
</comment>
<dbReference type="InterPro" id="IPR011990">
    <property type="entry name" value="TPR-like_helical_dom_sf"/>
</dbReference>
<dbReference type="FunFam" id="1.25.40.10:FF:000348">
    <property type="entry name" value="Pentatricopeptide repeat-containing protein chloroplastic"/>
    <property type="match status" value="1"/>
</dbReference>
<dbReference type="Proteomes" id="UP000036987">
    <property type="component" value="Unassembled WGS sequence"/>
</dbReference>
<evidence type="ECO:0000259" key="3">
    <source>
        <dbReference type="Pfam" id="PF14432"/>
    </source>
</evidence>
<dbReference type="InterPro" id="IPR046960">
    <property type="entry name" value="PPR_At4g14850-like_plant"/>
</dbReference>
<name>A0A0K9NPV7_ZOSMR</name>
<dbReference type="GO" id="GO:0009451">
    <property type="term" value="P:RNA modification"/>
    <property type="evidence" value="ECO:0000318"/>
    <property type="project" value="GO_Central"/>
</dbReference>
<dbReference type="InterPro" id="IPR046848">
    <property type="entry name" value="E_motif"/>
</dbReference>
<dbReference type="GO" id="GO:0003723">
    <property type="term" value="F:RNA binding"/>
    <property type="evidence" value="ECO:0007669"/>
    <property type="project" value="InterPro"/>
</dbReference>
<feature type="repeat" description="PPR" evidence="2">
    <location>
        <begin position="250"/>
        <end position="284"/>
    </location>
</feature>
<dbReference type="Pfam" id="PF14432">
    <property type="entry name" value="DYW_deaminase"/>
    <property type="match status" value="1"/>
</dbReference>
<keyword evidence="5" id="KW-1185">Reference proteome</keyword>
<organism evidence="4 5">
    <name type="scientific">Zostera marina</name>
    <name type="common">Eelgrass</name>
    <dbReference type="NCBI Taxonomy" id="29655"/>
    <lineage>
        <taxon>Eukaryota</taxon>
        <taxon>Viridiplantae</taxon>
        <taxon>Streptophyta</taxon>
        <taxon>Embryophyta</taxon>
        <taxon>Tracheophyta</taxon>
        <taxon>Spermatophyta</taxon>
        <taxon>Magnoliopsida</taxon>
        <taxon>Liliopsida</taxon>
        <taxon>Zosteraceae</taxon>
        <taxon>Zostera</taxon>
    </lineage>
</organism>
<feature type="repeat" description="PPR" evidence="2">
    <location>
        <begin position="144"/>
        <end position="178"/>
    </location>
</feature>
<dbReference type="OrthoDB" id="185373at2759"/>
<reference evidence="5" key="1">
    <citation type="journal article" date="2016" name="Nature">
        <title>The genome of the seagrass Zostera marina reveals angiosperm adaptation to the sea.</title>
        <authorList>
            <person name="Olsen J.L."/>
            <person name="Rouze P."/>
            <person name="Verhelst B."/>
            <person name="Lin Y.-C."/>
            <person name="Bayer T."/>
            <person name="Collen J."/>
            <person name="Dattolo E."/>
            <person name="De Paoli E."/>
            <person name="Dittami S."/>
            <person name="Maumus F."/>
            <person name="Michel G."/>
            <person name="Kersting A."/>
            <person name="Lauritano C."/>
            <person name="Lohaus R."/>
            <person name="Toepel M."/>
            <person name="Tonon T."/>
            <person name="Vanneste K."/>
            <person name="Amirebrahimi M."/>
            <person name="Brakel J."/>
            <person name="Bostroem C."/>
            <person name="Chovatia M."/>
            <person name="Grimwood J."/>
            <person name="Jenkins J.W."/>
            <person name="Jueterbock A."/>
            <person name="Mraz A."/>
            <person name="Stam W.T."/>
            <person name="Tice H."/>
            <person name="Bornberg-Bauer E."/>
            <person name="Green P.J."/>
            <person name="Pearson G.A."/>
            <person name="Procaccini G."/>
            <person name="Duarte C.M."/>
            <person name="Schmutz J."/>
            <person name="Reusch T.B.H."/>
            <person name="Van de Peer Y."/>
        </authorList>
    </citation>
    <scope>NUCLEOTIDE SEQUENCE [LARGE SCALE GENOMIC DNA]</scope>
    <source>
        <strain evidence="5">cv. Finnish</strain>
    </source>
</reference>
<dbReference type="Pfam" id="PF01535">
    <property type="entry name" value="PPR"/>
    <property type="match status" value="6"/>
</dbReference>
<keyword evidence="1" id="KW-0677">Repeat</keyword>
<dbReference type="Gene3D" id="1.25.40.10">
    <property type="entry name" value="Tetratricopeptide repeat domain"/>
    <property type="match status" value="2"/>
</dbReference>
<dbReference type="OMA" id="HHPNIFF"/>
<dbReference type="EMBL" id="LFYR01001978">
    <property type="protein sequence ID" value="KMZ58020.1"/>
    <property type="molecule type" value="Genomic_DNA"/>
</dbReference>
<dbReference type="NCBIfam" id="TIGR00756">
    <property type="entry name" value="PPR"/>
    <property type="match status" value="4"/>
</dbReference>
<dbReference type="FunFam" id="1.25.40.10:FF:000184">
    <property type="entry name" value="Pentatricopeptide repeat-containing protein, chloroplastic"/>
    <property type="match status" value="1"/>
</dbReference>
<dbReference type="STRING" id="29655.A0A0K9NPV7"/>